<evidence type="ECO:0000313" key="4">
    <source>
        <dbReference type="EMBL" id="QNT69805.1"/>
    </source>
</evidence>
<dbReference type="RefSeq" id="WP_190260320.1">
    <property type="nucleotide sequence ID" value="NZ_CP053923.1"/>
</dbReference>
<dbReference type="Pfam" id="PF16998">
    <property type="entry name" value="17kDa_Anti_2"/>
    <property type="match status" value="1"/>
</dbReference>
<protein>
    <recommendedName>
        <fullName evidence="3">Surface antigen domain-containing protein</fullName>
    </recommendedName>
</protein>
<evidence type="ECO:0000259" key="3">
    <source>
        <dbReference type="Pfam" id="PF16998"/>
    </source>
</evidence>
<feature type="signal peptide" evidence="2">
    <location>
        <begin position="1"/>
        <end position="27"/>
    </location>
</feature>
<gene>
    <name evidence="4" type="ORF">HQ394_11380</name>
</gene>
<keyword evidence="2" id="KW-0732">Signal</keyword>
<dbReference type="AlphaFoldDB" id="A0A7H1N269"/>
<name>A0A7H1N269_9PROT</name>
<evidence type="ECO:0000313" key="5">
    <source>
        <dbReference type="Proteomes" id="UP000516369"/>
    </source>
</evidence>
<feature type="chain" id="PRO_5028946521" description="Surface antigen domain-containing protein" evidence="2">
    <location>
        <begin position="28"/>
        <end position="149"/>
    </location>
</feature>
<accession>A0A7H1N269</accession>
<feature type="domain" description="Surface antigen" evidence="3">
    <location>
        <begin position="26"/>
        <end position="114"/>
    </location>
</feature>
<keyword evidence="5" id="KW-1185">Reference proteome</keyword>
<evidence type="ECO:0000256" key="2">
    <source>
        <dbReference type="SAM" id="SignalP"/>
    </source>
</evidence>
<feature type="region of interest" description="Disordered" evidence="1">
    <location>
        <begin position="129"/>
        <end position="149"/>
    </location>
</feature>
<dbReference type="Proteomes" id="UP000516369">
    <property type="component" value="Chromosome"/>
</dbReference>
<reference evidence="4 5" key="1">
    <citation type="submission" date="2020-05" db="EMBL/GenBank/DDBJ databases">
        <title>Complete closed genome sequence of Defluviicoccus vanus.</title>
        <authorList>
            <person name="Bessarab I."/>
            <person name="Arumugam K."/>
            <person name="Maszenan A.M."/>
            <person name="Seviour R.J."/>
            <person name="Williams R.B."/>
        </authorList>
    </citation>
    <scope>NUCLEOTIDE SEQUENCE [LARGE SCALE GENOMIC DNA]</scope>
    <source>
        <strain evidence="4 5">Ben 114</strain>
    </source>
</reference>
<dbReference type="EMBL" id="CP053923">
    <property type="protein sequence ID" value="QNT69805.1"/>
    <property type="molecule type" value="Genomic_DNA"/>
</dbReference>
<dbReference type="InterPro" id="IPR032635">
    <property type="entry name" value="Anti_2"/>
</dbReference>
<evidence type="ECO:0000256" key="1">
    <source>
        <dbReference type="SAM" id="MobiDB-lite"/>
    </source>
</evidence>
<dbReference type="KEGG" id="dvn:HQ394_11380"/>
<organism evidence="4 5">
    <name type="scientific">Defluviicoccus vanus</name>
    <dbReference type="NCBI Taxonomy" id="111831"/>
    <lineage>
        <taxon>Bacteria</taxon>
        <taxon>Pseudomonadati</taxon>
        <taxon>Pseudomonadota</taxon>
        <taxon>Alphaproteobacteria</taxon>
        <taxon>Rhodospirillales</taxon>
        <taxon>Rhodospirillaceae</taxon>
        <taxon>Defluviicoccus</taxon>
    </lineage>
</organism>
<sequence>MVTPRTLGTLTLTVLCCVCGAASGVAAVAGDSRDAPIVGFAVNQALERERSGGAIPWTNAQTGHSGTIILEAATYAEPNKPCRGYRRTIEQPGFSPAEVRGNGCRIGPAIWTVEETVVTVAVAVGSPHLHPRHRHRLHHRPRARPARPA</sequence>
<proteinExistence type="predicted"/>